<dbReference type="EMBL" id="JAUKUA010000003">
    <property type="protein sequence ID" value="KAK0719414.1"/>
    <property type="molecule type" value="Genomic_DNA"/>
</dbReference>
<proteinExistence type="predicted"/>
<organism evidence="1 2">
    <name type="scientific">Lasiosphaeris hirsuta</name>
    <dbReference type="NCBI Taxonomy" id="260670"/>
    <lineage>
        <taxon>Eukaryota</taxon>
        <taxon>Fungi</taxon>
        <taxon>Dikarya</taxon>
        <taxon>Ascomycota</taxon>
        <taxon>Pezizomycotina</taxon>
        <taxon>Sordariomycetes</taxon>
        <taxon>Sordariomycetidae</taxon>
        <taxon>Sordariales</taxon>
        <taxon>Lasiosphaeriaceae</taxon>
        <taxon>Lasiosphaeris</taxon>
    </lineage>
</organism>
<protein>
    <submittedName>
        <fullName evidence="1">Uncharacterized protein</fullName>
    </submittedName>
</protein>
<reference evidence="1" key="1">
    <citation type="submission" date="2023-06" db="EMBL/GenBank/DDBJ databases">
        <title>Genome-scale phylogeny and comparative genomics of the fungal order Sordariales.</title>
        <authorList>
            <consortium name="Lawrence Berkeley National Laboratory"/>
            <person name="Hensen N."/>
            <person name="Bonometti L."/>
            <person name="Westerberg I."/>
            <person name="Brannstrom I.O."/>
            <person name="Guillou S."/>
            <person name="Cros-Aarteil S."/>
            <person name="Calhoun S."/>
            <person name="Haridas S."/>
            <person name="Kuo A."/>
            <person name="Mondo S."/>
            <person name="Pangilinan J."/>
            <person name="Riley R."/>
            <person name="Labutti K."/>
            <person name="Andreopoulos B."/>
            <person name="Lipzen A."/>
            <person name="Chen C."/>
            <person name="Yanf M."/>
            <person name="Daum C."/>
            <person name="Ng V."/>
            <person name="Clum A."/>
            <person name="Steindorff A."/>
            <person name="Ohm R."/>
            <person name="Martin F."/>
            <person name="Silar P."/>
            <person name="Natvig D."/>
            <person name="Lalanne C."/>
            <person name="Gautier V."/>
            <person name="Ament-Velasquez S.L."/>
            <person name="Kruys A."/>
            <person name="Hutchinson M.I."/>
            <person name="Powell A.J."/>
            <person name="Barry K."/>
            <person name="Miller A.N."/>
            <person name="Grigoriev I.V."/>
            <person name="Debuchy R."/>
            <person name="Gladieux P."/>
            <person name="Thoren M.H."/>
            <person name="Johannesson H."/>
        </authorList>
    </citation>
    <scope>NUCLEOTIDE SEQUENCE</scope>
    <source>
        <strain evidence="1">SMH4607-1</strain>
    </source>
</reference>
<dbReference type="Proteomes" id="UP001172102">
    <property type="component" value="Unassembled WGS sequence"/>
</dbReference>
<comment type="caution">
    <text evidence="1">The sequence shown here is derived from an EMBL/GenBank/DDBJ whole genome shotgun (WGS) entry which is preliminary data.</text>
</comment>
<accession>A0AA40AP34</accession>
<evidence type="ECO:0000313" key="1">
    <source>
        <dbReference type="EMBL" id="KAK0719414.1"/>
    </source>
</evidence>
<name>A0AA40AP34_9PEZI</name>
<keyword evidence="2" id="KW-1185">Reference proteome</keyword>
<gene>
    <name evidence="1" type="ORF">B0H67DRAFT_151170</name>
</gene>
<sequence length="244" mass="26884">MSKLGGIVSVLCPGTCWMYFCRPFRRGMDGRRGALSRHRRSGTAGSWKASDRNFNFAGPNGRRRFFHILAATNEGHGNKPCSAAPMENVWQLLALSFRDILGLRRRSTDRRCDSGMAGGGGGVFFFFLTARGAQYPATRESARAVAPTCSLRLDDVVSRRCLAITCLNLFQNSRLRDDCDDHDDHVRHPFRLLSTLSERALPGATVGFSHAELTESGWMCGGLVKLRPLMIALAGQVAVTCCRI</sequence>
<dbReference type="AlphaFoldDB" id="A0AA40AP34"/>
<evidence type="ECO:0000313" key="2">
    <source>
        <dbReference type="Proteomes" id="UP001172102"/>
    </source>
</evidence>